<evidence type="ECO:0000313" key="8">
    <source>
        <dbReference type="EMBL" id="GGJ85354.1"/>
    </source>
</evidence>
<dbReference type="PANTHER" id="PTHR43401">
    <property type="entry name" value="L-THREONINE 3-DEHYDROGENASE"/>
    <property type="match status" value="1"/>
</dbReference>
<comment type="caution">
    <text evidence="8">The sequence shown here is derived from an EMBL/GenBank/DDBJ whole genome shotgun (WGS) entry which is preliminary data.</text>
</comment>
<evidence type="ECO:0000256" key="5">
    <source>
        <dbReference type="RuleBase" id="RU361277"/>
    </source>
</evidence>
<keyword evidence="2 5" id="KW-0479">Metal-binding</keyword>
<dbReference type="GO" id="GO:0016491">
    <property type="term" value="F:oxidoreductase activity"/>
    <property type="evidence" value="ECO:0007669"/>
    <property type="project" value="UniProtKB-KW"/>
</dbReference>
<dbReference type="InterPro" id="IPR013149">
    <property type="entry name" value="ADH-like_C"/>
</dbReference>
<dbReference type="Pfam" id="PF00107">
    <property type="entry name" value="ADH_zinc_N"/>
    <property type="match status" value="1"/>
</dbReference>
<dbReference type="InterPro" id="IPR050129">
    <property type="entry name" value="Zn_alcohol_dh"/>
</dbReference>
<accession>A0A917PN31</accession>
<evidence type="ECO:0000256" key="2">
    <source>
        <dbReference type="ARBA" id="ARBA00022723"/>
    </source>
</evidence>
<keyword evidence="9" id="KW-1185">Reference proteome</keyword>
<comment type="cofactor">
    <cofactor evidence="1 5">
        <name>Zn(2+)</name>
        <dbReference type="ChEBI" id="CHEBI:29105"/>
    </cofactor>
</comment>
<dbReference type="PANTHER" id="PTHR43401:SF4">
    <property type="entry name" value="D-ARABINOSE 1-DEHYDROGENASE (NADP(+))"/>
    <property type="match status" value="1"/>
</dbReference>
<dbReference type="CDD" id="cd08240">
    <property type="entry name" value="6_hydroxyhexanoate_dh_like"/>
    <property type="match status" value="1"/>
</dbReference>
<dbReference type="SUPFAM" id="SSF51735">
    <property type="entry name" value="NAD(P)-binding Rossmann-fold domains"/>
    <property type="match status" value="1"/>
</dbReference>
<dbReference type="GO" id="GO:0008270">
    <property type="term" value="F:zinc ion binding"/>
    <property type="evidence" value="ECO:0007669"/>
    <property type="project" value="InterPro"/>
</dbReference>
<evidence type="ECO:0000256" key="1">
    <source>
        <dbReference type="ARBA" id="ARBA00001947"/>
    </source>
</evidence>
<feature type="domain" description="Alcohol dehydrogenase-like C-terminal" evidence="6">
    <location>
        <begin position="189"/>
        <end position="314"/>
    </location>
</feature>
<reference evidence="8" key="2">
    <citation type="submission" date="2020-09" db="EMBL/GenBank/DDBJ databases">
        <authorList>
            <person name="Sun Q."/>
            <person name="Zhou Y."/>
        </authorList>
    </citation>
    <scope>NUCLEOTIDE SEQUENCE</scope>
    <source>
        <strain evidence="8">CGMCC 1.8984</strain>
    </source>
</reference>
<evidence type="ECO:0000259" key="7">
    <source>
        <dbReference type="Pfam" id="PF08240"/>
    </source>
</evidence>
<evidence type="ECO:0000256" key="3">
    <source>
        <dbReference type="ARBA" id="ARBA00022833"/>
    </source>
</evidence>
<dbReference type="InterPro" id="IPR011032">
    <property type="entry name" value="GroES-like_sf"/>
</dbReference>
<dbReference type="InterPro" id="IPR036291">
    <property type="entry name" value="NAD(P)-bd_dom_sf"/>
</dbReference>
<sequence>MSANAYAVLEENGPITTIEVDVPPPTGRAVVLEVTHAGVCHSDTHIREGGYNLGNGSLLRLADRGINFPITMGHEIVGRVVAVGEEVVGCAIGDLRLVYPWIGCGECIHCLAGHDPLCARPAAIGVARPGGYAELVSVPDEKYLLDFDGVEPALAATLACSGVTAYSATTKALDAREPTDPIVVIGAGGVGLMAIATLSARGHRSIVAVDVNPANLEAARGLGATTTVLATGENPAEAILAAIGGPASGVIDFVGSSTTANSALDVLGKGGRLILVGLFGGELKVPTVVATIKMLSVLGSYLGDLQDLREMLALARGGQLPSIPIQPGTLDRESVAASLSKLISGEVRGRIVLSPNAETATVER</sequence>
<dbReference type="Gene3D" id="3.90.180.10">
    <property type="entry name" value="Medium-chain alcohol dehydrogenases, catalytic domain"/>
    <property type="match status" value="1"/>
</dbReference>
<dbReference type="InterPro" id="IPR013154">
    <property type="entry name" value="ADH-like_N"/>
</dbReference>
<keyword evidence="4" id="KW-0560">Oxidoreductase</keyword>
<comment type="similarity">
    <text evidence="5">Belongs to the zinc-containing alcohol dehydrogenase family.</text>
</comment>
<evidence type="ECO:0000313" key="9">
    <source>
        <dbReference type="Proteomes" id="UP000636956"/>
    </source>
</evidence>
<evidence type="ECO:0000256" key="4">
    <source>
        <dbReference type="ARBA" id="ARBA00023002"/>
    </source>
</evidence>
<proteinExistence type="inferred from homology"/>
<dbReference type="EMBL" id="BMMD01000014">
    <property type="protein sequence ID" value="GGJ85354.1"/>
    <property type="molecule type" value="Genomic_DNA"/>
</dbReference>
<dbReference type="AlphaFoldDB" id="A0A917PN31"/>
<organism evidence="8 9">
    <name type="scientific">Agromyces bauzanensis</name>
    <dbReference type="NCBI Taxonomy" id="1308924"/>
    <lineage>
        <taxon>Bacteria</taxon>
        <taxon>Bacillati</taxon>
        <taxon>Actinomycetota</taxon>
        <taxon>Actinomycetes</taxon>
        <taxon>Micrococcales</taxon>
        <taxon>Microbacteriaceae</taxon>
        <taxon>Agromyces</taxon>
    </lineage>
</organism>
<gene>
    <name evidence="8" type="ORF">GCM10011372_24530</name>
</gene>
<dbReference type="PROSITE" id="PS00059">
    <property type="entry name" value="ADH_ZINC"/>
    <property type="match status" value="1"/>
</dbReference>
<protein>
    <submittedName>
        <fullName evidence="8">NAD-dependent alcohol dehydrogenase</fullName>
    </submittedName>
</protein>
<feature type="domain" description="Alcohol dehydrogenase-like N-terminal" evidence="7">
    <location>
        <begin position="29"/>
        <end position="142"/>
    </location>
</feature>
<dbReference type="Proteomes" id="UP000636956">
    <property type="component" value="Unassembled WGS sequence"/>
</dbReference>
<keyword evidence="3 5" id="KW-0862">Zinc</keyword>
<reference evidence="8" key="1">
    <citation type="journal article" date="2014" name="Int. J. Syst. Evol. Microbiol.">
        <title>Complete genome sequence of Corynebacterium casei LMG S-19264T (=DSM 44701T), isolated from a smear-ripened cheese.</title>
        <authorList>
            <consortium name="US DOE Joint Genome Institute (JGI-PGF)"/>
            <person name="Walter F."/>
            <person name="Albersmeier A."/>
            <person name="Kalinowski J."/>
            <person name="Ruckert C."/>
        </authorList>
    </citation>
    <scope>NUCLEOTIDE SEQUENCE</scope>
    <source>
        <strain evidence="8">CGMCC 1.8984</strain>
    </source>
</reference>
<name>A0A917PN31_9MICO</name>
<dbReference type="SUPFAM" id="SSF50129">
    <property type="entry name" value="GroES-like"/>
    <property type="match status" value="1"/>
</dbReference>
<dbReference type="Pfam" id="PF08240">
    <property type="entry name" value="ADH_N"/>
    <property type="match status" value="1"/>
</dbReference>
<dbReference type="RefSeq" id="WP_188743725.1">
    <property type="nucleotide sequence ID" value="NZ_BAABFW010000017.1"/>
</dbReference>
<dbReference type="Gene3D" id="3.40.50.720">
    <property type="entry name" value="NAD(P)-binding Rossmann-like Domain"/>
    <property type="match status" value="1"/>
</dbReference>
<evidence type="ECO:0000259" key="6">
    <source>
        <dbReference type="Pfam" id="PF00107"/>
    </source>
</evidence>
<dbReference type="InterPro" id="IPR002328">
    <property type="entry name" value="ADH_Zn_CS"/>
</dbReference>